<dbReference type="GO" id="GO:0016746">
    <property type="term" value="F:acyltransferase activity"/>
    <property type="evidence" value="ECO:0007669"/>
    <property type="project" value="UniProtKB-KW"/>
</dbReference>
<keyword evidence="3" id="KW-0012">Acyltransferase</keyword>
<dbReference type="InterPro" id="IPR050623">
    <property type="entry name" value="Glucan_succinyl_AcylTrfase"/>
</dbReference>
<feature type="transmembrane region" description="Helical" evidence="1">
    <location>
        <begin position="98"/>
        <end position="116"/>
    </location>
</feature>
<dbReference type="PANTHER" id="PTHR36927">
    <property type="entry name" value="BLR4337 PROTEIN"/>
    <property type="match status" value="1"/>
</dbReference>
<dbReference type="Pfam" id="PF01757">
    <property type="entry name" value="Acyl_transf_3"/>
    <property type="match status" value="1"/>
</dbReference>
<keyword evidence="3" id="KW-0808">Transferase</keyword>
<dbReference type="Proteomes" id="UP000646911">
    <property type="component" value="Unassembled WGS sequence"/>
</dbReference>
<feature type="transmembrane region" description="Helical" evidence="1">
    <location>
        <begin position="67"/>
        <end position="86"/>
    </location>
</feature>
<feature type="transmembrane region" description="Helical" evidence="1">
    <location>
        <begin position="287"/>
        <end position="309"/>
    </location>
</feature>
<keyword evidence="1" id="KW-0472">Membrane</keyword>
<feature type="transmembrane region" description="Helical" evidence="1">
    <location>
        <begin position="197"/>
        <end position="214"/>
    </location>
</feature>
<dbReference type="PANTHER" id="PTHR36927:SF3">
    <property type="entry name" value="GLUCANS BIOSYNTHESIS PROTEIN C"/>
    <property type="match status" value="1"/>
</dbReference>
<organism evidence="3 4">
    <name type="scientific">Undibacterium umbellatum</name>
    <dbReference type="NCBI Taxonomy" id="2762300"/>
    <lineage>
        <taxon>Bacteria</taxon>
        <taxon>Pseudomonadati</taxon>
        <taxon>Pseudomonadota</taxon>
        <taxon>Betaproteobacteria</taxon>
        <taxon>Burkholderiales</taxon>
        <taxon>Oxalobacteraceae</taxon>
        <taxon>Undibacterium</taxon>
    </lineage>
</organism>
<dbReference type="EMBL" id="JACOFX010000005">
    <property type="protein sequence ID" value="MBC3908357.1"/>
    <property type="molecule type" value="Genomic_DNA"/>
</dbReference>
<dbReference type="RefSeq" id="WP_186953907.1">
    <property type="nucleotide sequence ID" value="NZ_JACOFX010000005.1"/>
</dbReference>
<feature type="domain" description="Acyltransferase 3" evidence="2">
    <location>
        <begin position="17"/>
        <end position="368"/>
    </location>
</feature>
<proteinExistence type="predicted"/>
<evidence type="ECO:0000313" key="3">
    <source>
        <dbReference type="EMBL" id="MBC3908357.1"/>
    </source>
</evidence>
<feature type="transmembrane region" description="Helical" evidence="1">
    <location>
        <begin position="21"/>
        <end position="40"/>
    </location>
</feature>
<evidence type="ECO:0000259" key="2">
    <source>
        <dbReference type="Pfam" id="PF01757"/>
    </source>
</evidence>
<evidence type="ECO:0000256" key="1">
    <source>
        <dbReference type="SAM" id="Phobius"/>
    </source>
</evidence>
<comment type="caution">
    <text evidence="3">The sequence shown here is derived from an EMBL/GenBank/DDBJ whole genome shotgun (WGS) entry which is preliminary data.</text>
</comment>
<keyword evidence="1" id="KW-0812">Transmembrane</keyword>
<protein>
    <submittedName>
        <fullName evidence="3">Acyltransferase family protein</fullName>
    </submittedName>
</protein>
<accession>A0ABR6ZAY9</accession>
<feature type="transmembrane region" description="Helical" evidence="1">
    <location>
        <begin position="157"/>
        <end position="176"/>
    </location>
</feature>
<name>A0ABR6ZAY9_9BURK</name>
<keyword evidence="4" id="KW-1185">Reference proteome</keyword>
<sequence length="399" mass="46105">MSNSSLVLPGLPSQRLYFLDWVRIIAFFLLILYHVGMYYVEWGWHVKSSHASSAIQPLMMLTSPWRLSLLFFISGVASAFMLEKIATGKFLRSRSLRLLLPLIFGMYIVVPPQAYLEVVEKLAYAGSYNEFMQLYLHRFRGFKIEGKVLDLPTWNHLWFVSYLWVYSVLLWFWLAYKPAWFQAARSCLQKQMKGWRILVFPAAYLAMVRMGLLSSFPPNNGLTGDWYNHACYLFIFTFGALVANSSTFWQELAAMRWLALRIAACGWLFLIIYFNIDYPEAPKWLLMLQRCVWVCMGWSAIIAACGYAKEYLNVDSPARRYLTQAVFPVYILHQTYIVIMAHSMKPLALPALTEGILLIALTAATCFFSYEIIRRVSFLRPLFGLDIGFAYKPRSLSPG</sequence>
<gene>
    <name evidence="3" type="ORF">H8L47_12390</name>
</gene>
<feature type="transmembrane region" description="Helical" evidence="1">
    <location>
        <begin position="226"/>
        <end position="245"/>
    </location>
</feature>
<reference evidence="3 4" key="1">
    <citation type="submission" date="2020-08" db="EMBL/GenBank/DDBJ databases">
        <title>Novel species isolated from subtropical streams in China.</title>
        <authorList>
            <person name="Lu H."/>
        </authorList>
    </citation>
    <scope>NUCLEOTIDE SEQUENCE [LARGE SCALE GENOMIC DNA]</scope>
    <source>
        <strain evidence="3 4">NL8W</strain>
    </source>
</reference>
<feature type="transmembrane region" description="Helical" evidence="1">
    <location>
        <begin position="347"/>
        <end position="370"/>
    </location>
</feature>
<keyword evidence="1" id="KW-1133">Transmembrane helix</keyword>
<feature type="transmembrane region" description="Helical" evidence="1">
    <location>
        <begin position="321"/>
        <end position="341"/>
    </location>
</feature>
<feature type="transmembrane region" description="Helical" evidence="1">
    <location>
        <begin position="257"/>
        <end position="275"/>
    </location>
</feature>
<dbReference type="InterPro" id="IPR002656">
    <property type="entry name" value="Acyl_transf_3_dom"/>
</dbReference>
<evidence type="ECO:0000313" key="4">
    <source>
        <dbReference type="Proteomes" id="UP000646911"/>
    </source>
</evidence>